<comment type="caution">
    <text evidence="1">The sequence shown here is derived from an EMBL/GenBank/DDBJ whole genome shotgun (WGS) entry which is preliminary data.</text>
</comment>
<gene>
    <name evidence="1" type="ORF">RND71_043148</name>
</gene>
<dbReference type="Proteomes" id="UP001291623">
    <property type="component" value="Unassembled WGS sequence"/>
</dbReference>
<protein>
    <submittedName>
        <fullName evidence="1">Uncharacterized protein</fullName>
    </submittedName>
</protein>
<organism evidence="1 2">
    <name type="scientific">Anisodus tanguticus</name>
    <dbReference type="NCBI Taxonomy" id="243964"/>
    <lineage>
        <taxon>Eukaryota</taxon>
        <taxon>Viridiplantae</taxon>
        <taxon>Streptophyta</taxon>
        <taxon>Embryophyta</taxon>
        <taxon>Tracheophyta</taxon>
        <taxon>Spermatophyta</taxon>
        <taxon>Magnoliopsida</taxon>
        <taxon>eudicotyledons</taxon>
        <taxon>Gunneridae</taxon>
        <taxon>Pentapetalae</taxon>
        <taxon>asterids</taxon>
        <taxon>lamiids</taxon>
        <taxon>Solanales</taxon>
        <taxon>Solanaceae</taxon>
        <taxon>Solanoideae</taxon>
        <taxon>Hyoscyameae</taxon>
        <taxon>Anisodus</taxon>
    </lineage>
</organism>
<dbReference type="AlphaFoldDB" id="A0AAE1QSC3"/>
<sequence length="98" mass="11620">MLKKGGVEISLWSTTTVIRRWCRRRRHVRRRKGSGIRLGGKRRGFGLRCRPAVVYWRFMAGHFRMLKKLVIQMGFNCGSIEAYYLSLPFFRSHIFPIC</sequence>
<dbReference type="EMBL" id="JAVYJV010000024">
    <property type="protein sequence ID" value="KAK4338661.1"/>
    <property type="molecule type" value="Genomic_DNA"/>
</dbReference>
<reference evidence="1" key="1">
    <citation type="submission" date="2023-12" db="EMBL/GenBank/DDBJ databases">
        <title>Genome assembly of Anisodus tanguticus.</title>
        <authorList>
            <person name="Wang Y.-J."/>
        </authorList>
    </citation>
    <scope>NUCLEOTIDE SEQUENCE</scope>
    <source>
        <strain evidence="1">KB-2021</strain>
        <tissue evidence="1">Leaf</tissue>
    </source>
</reference>
<keyword evidence="2" id="KW-1185">Reference proteome</keyword>
<proteinExistence type="predicted"/>
<name>A0AAE1QSC3_9SOLA</name>
<evidence type="ECO:0000313" key="2">
    <source>
        <dbReference type="Proteomes" id="UP001291623"/>
    </source>
</evidence>
<accession>A0AAE1QSC3</accession>
<evidence type="ECO:0000313" key="1">
    <source>
        <dbReference type="EMBL" id="KAK4338661.1"/>
    </source>
</evidence>